<feature type="compositionally biased region" description="Basic and acidic residues" evidence="2">
    <location>
        <begin position="598"/>
        <end position="618"/>
    </location>
</feature>
<dbReference type="AlphaFoldDB" id="A0A9P9AC15"/>
<feature type="region of interest" description="Disordered" evidence="2">
    <location>
        <begin position="385"/>
        <end position="491"/>
    </location>
</feature>
<feature type="compositionally biased region" description="Polar residues" evidence="2">
    <location>
        <begin position="140"/>
        <end position="150"/>
    </location>
</feature>
<feature type="coiled-coil region" evidence="1">
    <location>
        <begin position="196"/>
        <end position="269"/>
    </location>
</feature>
<reference evidence="3" key="1">
    <citation type="journal article" date="2021" name="Nat. Commun.">
        <title>Genetic determinants of endophytism in the Arabidopsis root mycobiome.</title>
        <authorList>
            <person name="Mesny F."/>
            <person name="Miyauchi S."/>
            <person name="Thiergart T."/>
            <person name="Pickel B."/>
            <person name="Atanasova L."/>
            <person name="Karlsson M."/>
            <person name="Huettel B."/>
            <person name="Barry K.W."/>
            <person name="Haridas S."/>
            <person name="Chen C."/>
            <person name="Bauer D."/>
            <person name="Andreopoulos W."/>
            <person name="Pangilinan J."/>
            <person name="LaButti K."/>
            <person name="Riley R."/>
            <person name="Lipzen A."/>
            <person name="Clum A."/>
            <person name="Drula E."/>
            <person name="Henrissat B."/>
            <person name="Kohler A."/>
            <person name="Grigoriev I.V."/>
            <person name="Martin F.M."/>
            <person name="Hacquard S."/>
        </authorList>
    </citation>
    <scope>NUCLEOTIDE SEQUENCE</scope>
    <source>
        <strain evidence="3">MPI-SDFR-AT-0117</strain>
    </source>
</reference>
<feature type="region of interest" description="Disordered" evidence="2">
    <location>
        <begin position="1"/>
        <end position="56"/>
    </location>
</feature>
<feature type="compositionally biased region" description="Polar residues" evidence="2">
    <location>
        <begin position="72"/>
        <end position="82"/>
    </location>
</feature>
<evidence type="ECO:0000256" key="2">
    <source>
        <dbReference type="SAM" id="MobiDB-lite"/>
    </source>
</evidence>
<feature type="region of interest" description="Disordered" evidence="2">
    <location>
        <begin position="68"/>
        <end position="177"/>
    </location>
</feature>
<comment type="caution">
    <text evidence="3">The sequence shown here is derived from an EMBL/GenBank/DDBJ whole genome shotgun (WGS) entry which is preliminary data.</text>
</comment>
<evidence type="ECO:0000256" key="1">
    <source>
        <dbReference type="SAM" id="Coils"/>
    </source>
</evidence>
<dbReference type="Proteomes" id="UP000770015">
    <property type="component" value="Unassembled WGS sequence"/>
</dbReference>
<evidence type="ECO:0000313" key="3">
    <source>
        <dbReference type="EMBL" id="KAH6688897.1"/>
    </source>
</evidence>
<feature type="compositionally biased region" description="Polar residues" evidence="2">
    <location>
        <begin position="40"/>
        <end position="56"/>
    </location>
</feature>
<keyword evidence="1" id="KW-0175">Coiled coil</keyword>
<name>A0A9P9AC15_9PEZI</name>
<gene>
    <name evidence="3" type="ORF">F5X68DRAFT_189669</name>
</gene>
<proteinExistence type="predicted"/>
<organism evidence="3 4">
    <name type="scientific">Plectosphaerella plurivora</name>
    <dbReference type="NCBI Taxonomy" id="936078"/>
    <lineage>
        <taxon>Eukaryota</taxon>
        <taxon>Fungi</taxon>
        <taxon>Dikarya</taxon>
        <taxon>Ascomycota</taxon>
        <taxon>Pezizomycotina</taxon>
        <taxon>Sordariomycetes</taxon>
        <taxon>Hypocreomycetidae</taxon>
        <taxon>Glomerellales</taxon>
        <taxon>Plectosphaerellaceae</taxon>
        <taxon>Plectosphaerella</taxon>
    </lineage>
</organism>
<keyword evidence="4" id="KW-1185">Reference proteome</keyword>
<protein>
    <submittedName>
        <fullName evidence="3">Uncharacterized protein</fullName>
    </submittedName>
</protein>
<evidence type="ECO:0000313" key="4">
    <source>
        <dbReference type="Proteomes" id="UP000770015"/>
    </source>
</evidence>
<accession>A0A9P9AC15</accession>
<feature type="compositionally biased region" description="Low complexity" evidence="2">
    <location>
        <begin position="461"/>
        <end position="473"/>
    </location>
</feature>
<dbReference type="OrthoDB" id="5427699at2759"/>
<sequence length="640" mass="69389">MARLPTDSFLPTSASGPIDSALNMNNNRLSFGPGPGPIMSNGSSGSRFIPHSTTSPAGLAHLASQAGYFDTRPTNPNPSSGQQHHHAYSPLSSASAARHLPQPQSFLSPPDSQSNDVPYGRRPSSLSPPACREREIPSRKTFSAVTSPVNHPSYPGNGYSPSLSTAVPSQPRNGAVDSATTAQIIRRLSQQNSRLREAWEAERKYMEANRERVEEVYKEERVIMEEERTEWEEEKAAMLEEIRQLRQRVSGLEGDNIQLQTAYQRLELEKAGKVARVSVSIPGPRSSGDGSTDIALTSPRHLPVIAGGDLRGTSKTAITDMHSQPRVFSPGGSRISPSMHPETLHLSHFAQNMHPLSPPIDFLASPQGEDVPIVDIQTIHPELEGVPLRAPAVQRETFTDSGTDDSRSSSRNLSPTEEDGTALRRHSSKEQTLQVLSAPEPKRLVMHAGHTPNHSLSQFPTAAGTEAATVAGESGSQTPTGLGLDIPPVGDHRDLNGKPVSRLEDSVAFELEASFEDFPEPEPMHDVPDDRPLKGPLMVRNIPAHDEIFFRRLSEKLEDVSRGGEEATPTCMQSADLDGPVKGAKENAQAELPANDGPAEKGPDAHDDSDRQSRKDDQVEIPLKLKKTTNNFGAPLGTMF</sequence>
<dbReference type="EMBL" id="JAGSXJ010000008">
    <property type="protein sequence ID" value="KAH6688897.1"/>
    <property type="molecule type" value="Genomic_DNA"/>
</dbReference>
<feature type="region of interest" description="Disordered" evidence="2">
    <location>
        <begin position="560"/>
        <end position="640"/>
    </location>
</feature>
<feature type="compositionally biased region" description="Polar residues" evidence="2">
    <location>
        <begin position="159"/>
        <end position="177"/>
    </location>
</feature>
<feature type="compositionally biased region" description="Polar residues" evidence="2">
    <location>
        <begin position="102"/>
        <end position="116"/>
    </location>
</feature>